<comment type="caution">
    <text evidence="2">The sequence shown here is derived from an EMBL/GenBank/DDBJ whole genome shotgun (WGS) entry which is preliminary data.</text>
</comment>
<dbReference type="EMBL" id="DVMJ01000093">
    <property type="protein sequence ID" value="HIU14494.1"/>
    <property type="molecule type" value="Genomic_DNA"/>
</dbReference>
<gene>
    <name evidence="2" type="ORF">IAD15_10580</name>
</gene>
<dbReference type="InterPro" id="IPR019734">
    <property type="entry name" value="TPR_rpt"/>
</dbReference>
<keyword evidence="1" id="KW-0802">TPR repeat</keyword>
<evidence type="ECO:0000313" key="3">
    <source>
        <dbReference type="Proteomes" id="UP000824175"/>
    </source>
</evidence>
<evidence type="ECO:0000313" key="2">
    <source>
        <dbReference type="EMBL" id="HIU14494.1"/>
    </source>
</evidence>
<proteinExistence type="predicted"/>
<dbReference type="PROSITE" id="PS50005">
    <property type="entry name" value="TPR"/>
    <property type="match status" value="1"/>
</dbReference>
<protein>
    <submittedName>
        <fullName evidence="2">Uncharacterized protein</fullName>
    </submittedName>
</protein>
<sequence length="278" mass="31959">MAKIRLVCEQCGGNIILDSSHEIGTCENCLSQFVIKQDQIVQQITQNITKHVYGYEGKDVEELLKDGYILSDLRDYQQANAKFYQAIKIEPNCWSAWLGYASTGGNRQEYLGMVPAYQRAYRLASTEKEKVDTFVDMTEYFKDHDVRGVFVRAFNMATDQERSRIFNLVDGVIGRDDSEIANLAVDLCPEDWRAVFAYAKVRQIRARWCQLEGGFFKGGSLPKPAQEVVDIFVRAYQLAKNEQGNSTERIEKHIEKLSHDQSYQVFVNELRKAIKRVK</sequence>
<dbReference type="Gene3D" id="1.25.40.10">
    <property type="entry name" value="Tetratricopeptide repeat domain"/>
    <property type="match status" value="1"/>
</dbReference>
<organism evidence="2 3">
    <name type="scientific">Candidatus Fimiplasma intestinipullorum</name>
    <dbReference type="NCBI Taxonomy" id="2840825"/>
    <lineage>
        <taxon>Bacteria</taxon>
        <taxon>Bacillati</taxon>
        <taxon>Bacillota</taxon>
        <taxon>Clostridia</taxon>
        <taxon>Eubacteriales</taxon>
        <taxon>Candidatus Fimiplasma</taxon>
    </lineage>
</organism>
<name>A0A9D1HS33_9FIRM</name>
<dbReference type="SUPFAM" id="SSF48452">
    <property type="entry name" value="TPR-like"/>
    <property type="match status" value="1"/>
</dbReference>
<evidence type="ECO:0000256" key="1">
    <source>
        <dbReference type="PROSITE-ProRule" id="PRU00339"/>
    </source>
</evidence>
<reference evidence="2" key="2">
    <citation type="journal article" date="2021" name="PeerJ">
        <title>Extensive microbial diversity within the chicken gut microbiome revealed by metagenomics and culture.</title>
        <authorList>
            <person name="Gilroy R."/>
            <person name="Ravi A."/>
            <person name="Getino M."/>
            <person name="Pursley I."/>
            <person name="Horton D.L."/>
            <person name="Alikhan N.F."/>
            <person name="Baker D."/>
            <person name="Gharbi K."/>
            <person name="Hall N."/>
            <person name="Watson M."/>
            <person name="Adriaenssens E.M."/>
            <person name="Foster-Nyarko E."/>
            <person name="Jarju S."/>
            <person name="Secka A."/>
            <person name="Antonio M."/>
            <person name="Oren A."/>
            <person name="Chaudhuri R.R."/>
            <person name="La Ragione R."/>
            <person name="Hildebrand F."/>
            <person name="Pallen M.J."/>
        </authorList>
    </citation>
    <scope>NUCLEOTIDE SEQUENCE</scope>
    <source>
        <strain evidence="2">CHK195-11698</strain>
    </source>
</reference>
<dbReference type="AlphaFoldDB" id="A0A9D1HS33"/>
<accession>A0A9D1HS33</accession>
<feature type="repeat" description="TPR" evidence="1">
    <location>
        <begin position="60"/>
        <end position="93"/>
    </location>
</feature>
<dbReference type="Proteomes" id="UP000824175">
    <property type="component" value="Unassembled WGS sequence"/>
</dbReference>
<dbReference type="InterPro" id="IPR011990">
    <property type="entry name" value="TPR-like_helical_dom_sf"/>
</dbReference>
<reference evidence="2" key="1">
    <citation type="submission" date="2020-10" db="EMBL/GenBank/DDBJ databases">
        <authorList>
            <person name="Gilroy R."/>
        </authorList>
    </citation>
    <scope>NUCLEOTIDE SEQUENCE</scope>
    <source>
        <strain evidence="2">CHK195-11698</strain>
    </source>
</reference>